<feature type="region of interest" description="Disordered" evidence="12">
    <location>
        <begin position="2558"/>
        <end position="2578"/>
    </location>
</feature>
<dbReference type="SMART" id="SM00233">
    <property type="entry name" value="PH"/>
    <property type="match status" value="1"/>
</dbReference>
<evidence type="ECO:0000259" key="14">
    <source>
        <dbReference type="PROSITE" id="PS50190"/>
    </source>
</evidence>
<dbReference type="Gene3D" id="1.10.510.10">
    <property type="entry name" value="Transferase(Phosphotransferase) domain 1"/>
    <property type="match status" value="1"/>
</dbReference>
<evidence type="ECO:0000256" key="7">
    <source>
        <dbReference type="ARBA" id="ARBA00022777"/>
    </source>
</evidence>
<keyword evidence="4" id="KW-0597">Phosphoprotein</keyword>
<dbReference type="InterPro" id="IPR011009">
    <property type="entry name" value="Kinase-like_dom_sf"/>
</dbReference>
<dbReference type="Gene3D" id="1.10.1000.11">
    <property type="entry name" value="Arf Nucleotide-binding Site Opener,domain 2"/>
    <property type="match status" value="1"/>
</dbReference>
<feature type="region of interest" description="Disordered" evidence="12">
    <location>
        <begin position="1952"/>
        <end position="1978"/>
    </location>
</feature>
<evidence type="ECO:0000256" key="11">
    <source>
        <dbReference type="SAM" id="Coils"/>
    </source>
</evidence>
<dbReference type="PROSITE" id="PS50190">
    <property type="entry name" value="SEC7"/>
    <property type="match status" value="1"/>
</dbReference>
<keyword evidence="16" id="KW-1185">Reference proteome</keyword>
<keyword evidence="7 15" id="KW-0418">Kinase</keyword>
<evidence type="ECO:0000256" key="4">
    <source>
        <dbReference type="ARBA" id="ARBA00022553"/>
    </source>
</evidence>
<dbReference type="CDD" id="cd13318">
    <property type="entry name" value="PH_IQSEC"/>
    <property type="match status" value="1"/>
</dbReference>
<feature type="domain" description="Protein kinase" evidence="13">
    <location>
        <begin position="1186"/>
        <end position="1457"/>
    </location>
</feature>
<feature type="non-terminal residue" evidence="15">
    <location>
        <position position="1"/>
    </location>
</feature>
<dbReference type="Pfam" id="PF00069">
    <property type="entry name" value="Pkinase"/>
    <property type="match status" value="1"/>
</dbReference>
<dbReference type="Gene3D" id="1.10.220.20">
    <property type="match status" value="1"/>
</dbReference>
<evidence type="ECO:0000256" key="3">
    <source>
        <dbReference type="ARBA" id="ARBA00022527"/>
    </source>
</evidence>
<proteinExistence type="inferred from homology"/>
<dbReference type="SMART" id="SM00220">
    <property type="entry name" value="S_TKc"/>
    <property type="match status" value="1"/>
</dbReference>
<evidence type="ECO:0000313" key="16">
    <source>
        <dbReference type="Proteomes" id="UP000825002"/>
    </source>
</evidence>
<feature type="coiled-coil region" evidence="11">
    <location>
        <begin position="1654"/>
        <end position="1688"/>
    </location>
</feature>
<dbReference type="InterPro" id="IPR011993">
    <property type="entry name" value="PH-like_dom_sf"/>
</dbReference>
<organism evidence="15 16">
    <name type="scientific">Fragariocoptes setiger</name>
    <dbReference type="NCBI Taxonomy" id="1670756"/>
    <lineage>
        <taxon>Eukaryota</taxon>
        <taxon>Metazoa</taxon>
        <taxon>Ecdysozoa</taxon>
        <taxon>Arthropoda</taxon>
        <taxon>Chelicerata</taxon>
        <taxon>Arachnida</taxon>
        <taxon>Acari</taxon>
        <taxon>Acariformes</taxon>
        <taxon>Trombidiformes</taxon>
        <taxon>Prostigmata</taxon>
        <taxon>Eupodina</taxon>
        <taxon>Eriophyoidea</taxon>
        <taxon>Phytoptidae</taxon>
        <taxon>Fragariocoptes</taxon>
    </lineage>
</organism>
<gene>
    <name evidence="15" type="primary">CDK16</name>
    <name evidence="15" type="ORF">GZH46_02285</name>
</gene>
<dbReference type="SUPFAM" id="SSF50729">
    <property type="entry name" value="PH domain-like"/>
    <property type="match status" value="1"/>
</dbReference>
<dbReference type="InterPro" id="IPR050108">
    <property type="entry name" value="CDK"/>
</dbReference>
<dbReference type="InterPro" id="IPR000904">
    <property type="entry name" value="Sec7_dom"/>
</dbReference>
<dbReference type="InterPro" id="IPR035999">
    <property type="entry name" value="Sec7_dom_sf"/>
</dbReference>
<feature type="region of interest" description="Disordered" evidence="12">
    <location>
        <begin position="1059"/>
        <end position="1114"/>
    </location>
</feature>
<feature type="compositionally biased region" description="Polar residues" evidence="12">
    <location>
        <begin position="1954"/>
        <end position="1978"/>
    </location>
</feature>
<feature type="coiled-coil region" evidence="11">
    <location>
        <begin position="315"/>
        <end position="342"/>
    </location>
</feature>
<feature type="compositionally biased region" description="Polar residues" evidence="12">
    <location>
        <begin position="1068"/>
        <end position="1079"/>
    </location>
</feature>
<feature type="compositionally biased region" description="Low complexity" evidence="12">
    <location>
        <begin position="2558"/>
        <end position="2576"/>
    </location>
</feature>
<dbReference type="Pfam" id="PF01369">
    <property type="entry name" value="Sec7"/>
    <property type="match status" value="1"/>
</dbReference>
<reference evidence="15 16" key="1">
    <citation type="submission" date="2020-10" db="EMBL/GenBank/DDBJ databases">
        <authorList>
            <person name="Klimov P.B."/>
            <person name="Dyachkov S.M."/>
            <person name="Chetverikov P.E."/>
        </authorList>
    </citation>
    <scope>NUCLEOTIDE SEQUENCE [LARGE SCALE GENOMIC DNA]</scope>
    <source>
        <strain evidence="15">BMOC 18-1129-001#AD2665</strain>
        <tissue evidence="15">Entire mites</tissue>
    </source>
</reference>
<comment type="caution">
    <text evidence="15">The sequence shown here is derived from an EMBL/GenBank/DDBJ whole genome shotgun (WGS) entry which is preliminary data.</text>
</comment>
<dbReference type="SMART" id="SM00222">
    <property type="entry name" value="Sec7"/>
    <property type="match status" value="1"/>
</dbReference>
<evidence type="ECO:0000256" key="9">
    <source>
        <dbReference type="ARBA" id="ARBA00023054"/>
    </source>
</evidence>
<dbReference type="SUPFAM" id="SSF48425">
    <property type="entry name" value="Sec7 domain"/>
    <property type="match status" value="1"/>
</dbReference>
<feature type="region of interest" description="Disordered" evidence="12">
    <location>
        <begin position="433"/>
        <end position="498"/>
    </location>
</feature>
<accession>A0ABQ7S7I9</accession>
<comment type="similarity">
    <text evidence="1">Belongs to the BRAG family.</text>
</comment>
<feature type="region of interest" description="Disordered" evidence="12">
    <location>
        <begin position="2597"/>
        <end position="2623"/>
    </location>
</feature>
<dbReference type="InterPro" id="IPR001849">
    <property type="entry name" value="PH_domain"/>
</dbReference>
<feature type="region of interest" description="Disordered" evidence="12">
    <location>
        <begin position="2037"/>
        <end position="2064"/>
    </location>
</feature>
<dbReference type="PROSITE" id="PS50011">
    <property type="entry name" value="PROTEIN_KINASE_DOM"/>
    <property type="match status" value="1"/>
</dbReference>
<dbReference type="InterPro" id="IPR033742">
    <property type="entry name" value="IQSEC_PH"/>
</dbReference>
<feature type="compositionally biased region" description="Low complexity" evidence="12">
    <location>
        <begin position="774"/>
        <end position="796"/>
    </location>
</feature>
<dbReference type="InterPro" id="IPR017441">
    <property type="entry name" value="Protein_kinase_ATP_BS"/>
</dbReference>
<evidence type="ECO:0000256" key="6">
    <source>
        <dbReference type="ARBA" id="ARBA00022741"/>
    </source>
</evidence>
<evidence type="ECO:0000256" key="5">
    <source>
        <dbReference type="ARBA" id="ARBA00022679"/>
    </source>
</evidence>
<evidence type="ECO:0000313" key="15">
    <source>
        <dbReference type="EMBL" id="KAG9509205.1"/>
    </source>
</evidence>
<dbReference type="Pfam" id="PF16453">
    <property type="entry name" value="IQ_SEC7_PH"/>
    <property type="match status" value="1"/>
</dbReference>
<protein>
    <submittedName>
        <fullName evidence="15">Cyclin-dependent kinase 16</fullName>
    </submittedName>
</protein>
<dbReference type="SUPFAM" id="SSF56112">
    <property type="entry name" value="Protein kinase-like (PK-like)"/>
    <property type="match status" value="1"/>
</dbReference>
<dbReference type="PANTHER" id="PTHR24056">
    <property type="entry name" value="CELL DIVISION PROTEIN KINASE"/>
    <property type="match status" value="1"/>
</dbReference>
<evidence type="ECO:0000256" key="10">
    <source>
        <dbReference type="PROSITE-ProRule" id="PRU10141"/>
    </source>
</evidence>
<keyword evidence="8 10" id="KW-0067">ATP-binding</keyword>
<evidence type="ECO:0000256" key="8">
    <source>
        <dbReference type="ARBA" id="ARBA00022840"/>
    </source>
</evidence>
<feature type="compositionally biased region" description="Low complexity" evidence="12">
    <location>
        <begin position="68"/>
        <end position="84"/>
    </location>
</feature>
<feature type="compositionally biased region" description="Polar residues" evidence="12">
    <location>
        <begin position="1101"/>
        <end position="1114"/>
    </location>
</feature>
<dbReference type="Proteomes" id="UP000825002">
    <property type="component" value="Unassembled WGS sequence"/>
</dbReference>
<dbReference type="PROSITE" id="PS00107">
    <property type="entry name" value="PROTEIN_KINASE_ATP"/>
    <property type="match status" value="1"/>
</dbReference>
<keyword evidence="5" id="KW-0808">Transferase</keyword>
<keyword evidence="6 10" id="KW-0547">Nucleotide-binding</keyword>
<dbReference type="InterPro" id="IPR023394">
    <property type="entry name" value="Sec7_C_sf"/>
</dbReference>
<dbReference type="PANTHER" id="PTHR24056:SF128">
    <property type="entry name" value="CYCLIN-DEPENDENT KINASE 17"/>
    <property type="match status" value="1"/>
</dbReference>
<feature type="region of interest" description="Disordered" evidence="12">
    <location>
        <begin position="2659"/>
        <end position="2679"/>
    </location>
</feature>
<feature type="region of interest" description="Disordered" evidence="12">
    <location>
        <begin position="50"/>
        <end position="150"/>
    </location>
</feature>
<feature type="binding site" evidence="10">
    <location>
        <position position="1215"/>
    </location>
    <ligand>
        <name>ATP</name>
        <dbReference type="ChEBI" id="CHEBI:30616"/>
    </ligand>
</feature>
<feature type="compositionally biased region" description="Low complexity" evidence="12">
    <location>
        <begin position="103"/>
        <end position="150"/>
    </location>
</feature>
<dbReference type="EMBL" id="JAIFTH010000605">
    <property type="protein sequence ID" value="KAG9509205.1"/>
    <property type="molecule type" value="Genomic_DNA"/>
</dbReference>
<dbReference type="InterPro" id="IPR000719">
    <property type="entry name" value="Prot_kinase_dom"/>
</dbReference>
<evidence type="ECO:0000256" key="2">
    <source>
        <dbReference type="ARBA" id="ARBA00006485"/>
    </source>
</evidence>
<sequence length="2736" mass="303182">DFEAPAASNMAYQHASEMMDGAKMTCSNVHSLSPPTINSGRKLMANETTVNHSHTSTFDDHDGDEMQLSLSETNSSLSSTSSMTAFVTPSTSCSSGGPHLATDDSSLSENFSSTSSSSSSPSVDSFPPDSDASCDYSTNNDGNLTDTNNTSIAKHNVDTTITSNGGRIVNCESSSNNNNLNRNLTNLVLLHMNANDKDYCNDYVAAAVATATAVLYGDTEFHCDYHNDTCGAQKSDTTNDDQCNAYNNDCNNETVFKCSIHRHNNVSSENSETHSRSTFIQWNHQLLVAANVGNNIYRDKCNFNRQQQQQIHETCNIQQQQLAEQQQQYERMADAAATATRLPRSQALQHQHHKSTAKIVAGKCCRSYRCSLGRYCGSDSNATNSKCKCNCNKENQFVCNCVQQQQQQSKKATTTITATALQAIRRSSVGSFDSFSLSSSSSSPSTTITTTSTNTNTTSTANIQAQAQARMRARALAQIQTQTSTQQPQQQQQRAAHEQLQVQALAAAAAAAPPTTRATIVRAQRTQSSRAIAHTPMKELHVDVAAKREAPDSTLLLSLLSNDRQTPTTNDSYATNASVSANASASEIVSASASASESNEGKVGHNFGAPRQNIDIPFLPLLRSNHHNYNYRQQLVSHSNLNSNFNLSTGTHTAAVAAFDILLKPIVESNQEEPTNNPYCDSYDHSQQYRQRGLRELVNGEPRFVDAEMATVAVTASAAINTNANANANIENNNIIINNNNKLNVNGSTRHHNNLLFECEHQQQQHQQLIKSNSYSSNTNTSTNTNTNINTLKSTNKQTTDTSNRIKKVRKSALYKLASYLRLRSLIVTHKHNTNDIKYCQCAASNNNNTHVNGVIDRSSTSSKIMLHNGDHTTVIQPNCCCSPLRDDQQQTLLKGNNICASCHKCIYVQQQTRENNFNNKKKQQKEVDIKHNIENKSQANEDHRSLAATIAATITMSQLSDTNNNNEEQIAVSGLSSEPPDDGERSIDSGTAMSTSDVAVCDHHHQTKTMGRSLTQRPLSTTGTQLLLQANRGVTRRVTVANPPQLVTLDKLDTSHLSEHQLRQERSLSGTVTPTSPKSLPPLGGRASAASTELSDKDSCASNSPINVPLTDDTSTSIIDQQAQQSAGAVLSVGTSKSTGRAASQSLSLSLAVDPLTTGCSQRRMSRCEQRQSLSDLGYGKTESYVKLQKLGRGTYATVYQGRSRLSNELVALKEVLKEHDEGAPCTAIREVSLLRLLRHNNIVTLHDICHTPNKLTLVFEYVGKDLDAYMRDCSHIMAMHNVRLFMYQLLRGLAYCHVRQVLHRDLKPQNLLINRRGELKICDFGLARAKSMFTKSYSKEVVTIWYRPPDVLLGNTDYDHSIDMWGVGCIFYEMAAGRTFFPGSSVQQQLYLIFSSLGTPNAQLWPEVLDNEDFKRHRFPQFRPERLINRVPRLDPDGMALMLKFLKRSAPHDVRTGRRRDVRSRRTCCRRRHRATYRRRPFSDRTLGGANGRVRHAASSRATLVAACATQMVWLADYWTTSVRRSLPPDRRARTVLAAATPVRSNVHPTRCSALPLIAPCLAEQNMRPNYRTLIDDIDPNFKLTRTTTEADKRKASIAQVESNNCNQTATTATMFDNHTTARQNLVDALSHHQNRKGHQEVDPIDQRRMLMKNQLLMIERLQMENADLRSELDALQMENEELKFQLQITKQCSSSYILKQQSYNKQLMQAQSQTHAAAAYTQQQQLEPLQHVPPTATNQIHAQHIGLGQSTCKARQMSVPNDQHTLRLHNTSSNVSHGQRRHHVLPATVSNINWQRWPETELAPPVVAPTLRAICEESQSGNCLDGLQITASDEKATNDSANRGQETFFTHIRRAVPATTAAASVTPKVAPVVTTAPVGIVARPMVVADNESIQQASYELSQDLIDRRIALTERQYGGSVRAQQAAIVIQRAFRNHQIGKRFRMITEQLRRSSGQTSSVSNTTKDAHNDNVNANKQIDVSRPTATSVASKLGRIIESCVYDPHNLSAQSTLPLAHTANTCSTVVDDELSSEYQKSLDSSVASGTSDHNNSNESGVISGHDELPIDRANSIGPQRQQQQEAVTVAAIDFQQLEAIRKRQYRVGLNIFNKNPERGIQFLIAYSFNDATHHPNHRHSVDEQQTDAYDAECLKQNVAHFLLHRKGLAKEKIGEYLGNLQTQFNQDVLTYYLDEFDFQGLGVDEALRKFLATFRLPGEAQKIERIVDKFAQRYVKCNNHLMASDAPIKPQVSSCNSSEATRSNSNNNNTVVAGLSKDEIFILTFAIIMLNTDLHSPSLKSANRMSGVQFVQNLRGVFKSQLVDQQFLLDIYERVKTQQISTTPDHVTHVMKVQQALVPSNNKKEVPNLCVPYRRLVCFCRLYEVFDVNKRERAGQHQREIFLFNDLLLVTKLVKRVRSNSAQQYSYRQSFPLQGLMVTLFQSQYYAFGIRLAHRVDQSCLIMFNARNEHDRSRFVDDLNESIAETDEMESIRLKDLCDRLQHQQPGFGLKLKPFAQVALPPLTRLTVDNQSTPCNTNSLGALKSTTINCVGVQNSLYRSSMSSSSSSSSSSSLSLSSSQPSAPYGPAFNVGCDALDSAQNSNSSSSISNNKSNNNHSHQRQQQRQVPFLMFNRNRPQTRPSQTQSGVLATTINRSNSLLNLRSSSTSTSSSATSPTSCSSDAASAATCANNSKLFVAVNNEDKSNKPMSPVVSQVATDNRYHTLSHHIESGSSFKGTV</sequence>
<dbReference type="PROSITE" id="PS50096">
    <property type="entry name" value="IQ"/>
    <property type="match status" value="1"/>
</dbReference>
<comment type="similarity">
    <text evidence="2">Belongs to the protein kinase superfamily. CMGC Ser/Thr protein kinase family. CDC2/CDKX subfamily.</text>
</comment>
<dbReference type="CDD" id="cd00171">
    <property type="entry name" value="Sec7"/>
    <property type="match status" value="1"/>
</dbReference>
<keyword evidence="9 11" id="KW-0175">Coiled coil</keyword>
<dbReference type="InterPro" id="IPR008271">
    <property type="entry name" value="Ser/Thr_kinase_AS"/>
</dbReference>
<evidence type="ECO:0000256" key="12">
    <source>
        <dbReference type="SAM" id="MobiDB-lite"/>
    </source>
</evidence>
<feature type="domain" description="SEC7" evidence="14">
    <location>
        <begin position="2098"/>
        <end position="2335"/>
    </location>
</feature>
<name>A0ABQ7S7I9_9ACAR</name>
<evidence type="ECO:0000259" key="13">
    <source>
        <dbReference type="PROSITE" id="PS50011"/>
    </source>
</evidence>
<dbReference type="Gene3D" id="3.30.200.20">
    <property type="entry name" value="Phosphorylase Kinase, domain 1"/>
    <property type="match status" value="1"/>
</dbReference>
<keyword evidence="3" id="KW-0723">Serine/threonine-protein kinase</keyword>
<feature type="compositionally biased region" description="Polar residues" evidence="12">
    <location>
        <begin position="2037"/>
        <end position="2057"/>
    </location>
</feature>
<dbReference type="GO" id="GO:0016301">
    <property type="term" value="F:kinase activity"/>
    <property type="evidence" value="ECO:0007669"/>
    <property type="project" value="UniProtKB-KW"/>
</dbReference>
<dbReference type="Gene3D" id="2.30.29.30">
    <property type="entry name" value="Pleckstrin-homology domain (PH domain)/Phosphotyrosine-binding domain (PTB)"/>
    <property type="match status" value="1"/>
</dbReference>
<feature type="compositionally biased region" description="Polar residues" evidence="12">
    <location>
        <begin position="85"/>
        <end position="95"/>
    </location>
</feature>
<evidence type="ECO:0000256" key="1">
    <source>
        <dbReference type="ARBA" id="ARBA00006248"/>
    </source>
</evidence>
<feature type="region of interest" description="Disordered" evidence="12">
    <location>
        <begin position="774"/>
        <end position="805"/>
    </location>
</feature>
<feature type="region of interest" description="Disordered" evidence="12">
    <location>
        <begin position="972"/>
        <end position="991"/>
    </location>
</feature>
<dbReference type="PROSITE" id="PS00108">
    <property type="entry name" value="PROTEIN_KINASE_ST"/>
    <property type="match status" value="1"/>
</dbReference>